<keyword evidence="3" id="KW-1185">Reference proteome</keyword>
<evidence type="ECO:0000313" key="3">
    <source>
        <dbReference type="Proteomes" id="UP000663193"/>
    </source>
</evidence>
<protein>
    <submittedName>
        <fullName evidence="2">Uncharacterized protein</fullName>
    </submittedName>
</protein>
<reference evidence="3" key="1">
    <citation type="journal article" date="2021" name="BMC Genomics">
        <title>Chromosome-level genome assembly and manually-curated proteome of model necrotroph Parastagonospora nodorum Sn15 reveals a genome-wide trove of candidate effector homologs, and redundancy of virulence-related functions within an accessory chromosome.</title>
        <authorList>
            <person name="Bertazzoni S."/>
            <person name="Jones D.A.B."/>
            <person name="Phan H.T."/>
            <person name="Tan K.-C."/>
            <person name="Hane J.K."/>
        </authorList>
    </citation>
    <scope>NUCLEOTIDE SEQUENCE [LARGE SCALE GENOMIC DNA]</scope>
    <source>
        <strain evidence="3">SN15 / ATCC MYA-4574 / FGSC 10173)</strain>
    </source>
</reference>
<dbReference type="VEuPathDB" id="FungiDB:JI435_426480"/>
<gene>
    <name evidence="2" type="ORF">JI435_426480</name>
</gene>
<evidence type="ECO:0000313" key="2">
    <source>
        <dbReference type="EMBL" id="QRC91109.1"/>
    </source>
</evidence>
<name>A0A7U2HUT3_PHANO</name>
<accession>A0A7U2HUT3</accession>
<proteinExistence type="predicted"/>
<sequence>MTMFVSFASKTWREECHHHHQHFSHPLPRPPRHTSRASLSATNRHREASTHGRMTTRSTARPPPSVAVIAVVLSAKTFPRPADHVEEASDGRVAYDDAGESSLGERVASVTLKKLHDGEIIAVIRPGV</sequence>
<dbReference type="EMBL" id="CP069023">
    <property type="protein sequence ID" value="QRC91109.1"/>
    <property type="molecule type" value="Genomic_DNA"/>
</dbReference>
<feature type="region of interest" description="Disordered" evidence="1">
    <location>
        <begin position="21"/>
        <end position="63"/>
    </location>
</feature>
<dbReference type="AlphaFoldDB" id="A0A7U2HUT3"/>
<evidence type="ECO:0000256" key="1">
    <source>
        <dbReference type="SAM" id="MobiDB-lite"/>
    </source>
</evidence>
<organism evidence="2 3">
    <name type="scientific">Phaeosphaeria nodorum (strain SN15 / ATCC MYA-4574 / FGSC 10173)</name>
    <name type="common">Glume blotch fungus</name>
    <name type="synonym">Parastagonospora nodorum</name>
    <dbReference type="NCBI Taxonomy" id="321614"/>
    <lineage>
        <taxon>Eukaryota</taxon>
        <taxon>Fungi</taxon>
        <taxon>Dikarya</taxon>
        <taxon>Ascomycota</taxon>
        <taxon>Pezizomycotina</taxon>
        <taxon>Dothideomycetes</taxon>
        <taxon>Pleosporomycetidae</taxon>
        <taxon>Pleosporales</taxon>
        <taxon>Pleosporineae</taxon>
        <taxon>Phaeosphaeriaceae</taxon>
        <taxon>Parastagonospora</taxon>
    </lineage>
</organism>
<dbReference type="Proteomes" id="UP000663193">
    <property type="component" value="Chromosome 1"/>
</dbReference>